<dbReference type="Proteomes" id="UP000254927">
    <property type="component" value="Unassembled WGS sequence"/>
</dbReference>
<evidence type="ECO:0008006" key="4">
    <source>
        <dbReference type="Google" id="ProtNLM"/>
    </source>
</evidence>
<dbReference type="GeneID" id="93351707"/>
<organism evidence="2 3">
    <name type="scientific">Neisseria elongata</name>
    <dbReference type="NCBI Taxonomy" id="495"/>
    <lineage>
        <taxon>Bacteria</taxon>
        <taxon>Pseudomonadati</taxon>
        <taxon>Pseudomonadota</taxon>
        <taxon>Betaproteobacteria</taxon>
        <taxon>Neisseriales</taxon>
        <taxon>Neisseriaceae</taxon>
        <taxon>Neisseria</taxon>
    </lineage>
</organism>
<name>A0A378TYS2_NEIEL</name>
<evidence type="ECO:0000313" key="3">
    <source>
        <dbReference type="Proteomes" id="UP000254927"/>
    </source>
</evidence>
<dbReference type="RefSeq" id="WP_074896115.1">
    <property type="nucleotide sequence ID" value="NZ_CP031252.1"/>
</dbReference>
<evidence type="ECO:0000256" key="1">
    <source>
        <dbReference type="SAM" id="SignalP"/>
    </source>
</evidence>
<feature type="signal peptide" evidence="1">
    <location>
        <begin position="1"/>
        <end position="20"/>
    </location>
</feature>
<dbReference type="EMBL" id="UGQW01000002">
    <property type="protein sequence ID" value="STZ67232.1"/>
    <property type="molecule type" value="Genomic_DNA"/>
</dbReference>
<evidence type="ECO:0000313" key="2">
    <source>
        <dbReference type="EMBL" id="STZ67232.1"/>
    </source>
</evidence>
<protein>
    <recommendedName>
        <fullName evidence="4">Lipoprotein</fullName>
    </recommendedName>
</protein>
<accession>A0A378TYS2</accession>
<keyword evidence="1" id="KW-0732">Signal</keyword>
<dbReference type="PROSITE" id="PS51257">
    <property type="entry name" value="PROKAR_LIPOPROTEIN"/>
    <property type="match status" value="1"/>
</dbReference>
<reference evidence="2 3" key="1">
    <citation type="submission" date="2018-06" db="EMBL/GenBank/DDBJ databases">
        <authorList>
            <consortium name="Pathogen Informatics"/>
            <person name="Doyle S."/>
        </authorList>
    </citation>
    <scope>NUCLEOTIDE SEQUENCE [LARGE SCALE GENOMIC DNA]</scope>
    <source>
        <strain evidence="2 3">NCTC10660</strain>
    </source>
</reference>
<gene>
    <name evidence="2" type="ORF">NCTC10660_00706</name>
</gene>
<proteinExistence type="predicted"/>
<sequence>MKYLYSLMACAILAACSFEADETTRTDNSAAVKSAADAQAKQAVHPDNPSPYGLTMGKATVADALKKHPQLAKAGSSTIGYGNGTPVPMNNAYSMPDADGSIIVFQFDDTHDTLQNIMLIPSKKTFPQAKKEFDALYPPYPRLSREEFEALAPQGADFEHQENWFAQHKSDIAFYKQGDTLILAAVSAASPKESVVMYRNSSYIPVLKEKAAEITTRKQP</sequence>
<dbReference type="AlphaFoldDB" id="A0A378TYS2"/>
<feature type="chain" id="PRO_5017086001" description="Lipoprotein" evidence="1">
    <location>
        <begin position="21"/>
        <end position="220"/>
    </location>
</feature>